<dbReference type="Pfam" id="PF13087">
    <property type="entry name" value="AAA_12"/>
    <property type="match status" value="1"/>
</dbReference>
<dbReference type="InterPro" id="IPR045055">
    <property type="entry name" value="DNA2/NAM7-like"/>
</dbReference>
<keyword evidence="9 19" id="KW-0378">Hydrolase</keyword>
<keyword evidence="16 19" id="KW-0539">Nucleus</keyword>
<comment type="subcellular location">
    <subcellularLocation>
        <location evidence="19">Nucleus</location>
    </subcellularLocation>
    <subcellularLocation>
        <location evidence="19">Chromosome</location>
    </subcellularLocation>
</comment>
<dbReference type="Gene3D" id="3.90.320.10">
    <property type="match status" value="1"/>
</dbReference>
<dbReference type="GO" id="GO:0003677">
    <property type="term" value="F:DNA binding"/>
    <property type="evidence" value="ECO:0007669"/>
    <property type="project" value="UniProtKB-UniRule"/>
</dbReference>
<keyword evidence="10 19" id="KW-0347">Helicase</keyword>
<dbReference type="InterPro" id="IPR011604">
    <property type="entry name" value="PDDEXK-like_dom_sf"/>
</dbReference>
<reference evidence="24" key="1">
    <citation type="submission" date="2015-08" db="EMBL/GenBank/DDBJ databases">
        <authorList>
            <person name="Babu N.S."/>
            <person name="Beckwith C.J."/>
            <person name="Beseler K.G."/>
            <person name="Brison A."/>
            <person name="Carone J.V."/>
            <person name="Caskin T.P."/>
            <person name="Diamond M."/>
            <person name="Durham M.E."/>
            <person name="Foxe J.M."/>
            <person name="Go M."/>
            <person name="Henderson B.A."/>
            <person name="Jones I.B."/>
            <person name="McGettigan J.A."/>
            <person name="Micheletti S.J."/>
            <person name="Nasrallah M.E."/>
            <person name="Ortiz D."/>
            <person name="Piller C.R."/>
            <person name="Privatt S.R."/>
            <person name="Schneider S.L."/>
            <person name="Sharp S."/>
            <person name="Smith T.C."/>
            <person name="Stanton J.D."/>
            <person name="Ullery H.E."/>
            <person name="Wilson R.J."/>
            <person name="Serrano M.G."/>
            <person name="Buck G."/>
            <person name="Lee V."/>
            <person name="Wang Y."/>
            <person name="Carvalho R."/>
            <person name="Voegtly L."/>
            <person name="Shi R."/>
            <person name="Duckworth R."/>
            <person name="Johnson A."/>
            <person name="Loviza R."/>
            <person name="Walstead R."/>
            <person name="Shah Z."/>
            <person name="Kiflezghi M."/>
            <person name="Wade K."/>
            <person name="Ball S.L."/>
            <person name="Bradley K.W."/>
            <person name="Asai D.J."/>
            <person name="Bowman C.A."/>
            <person name="Russell D.A."/>
            <person name="Pope W.H."/>
            <person name="Jacobs-Sera D."/>
            <person name="Hendrix R.W."/>
            <person name="Hatfull G.F."/>
        </authorList>
    </citation>
    <scope>NUCLEOTIDE SEQUENCE</scope>
</reference>
<dbReference type="GO" id="GO:0005737">
    <property type="term" value="C:cytoplasm"/>
    <property type="evidence" value="ECO:0007669"/>
    <property type="project" value="TreeGrafter"/>
</dbReference>
<evidence type="ECO:0000256" key="5">
    <source>
        <dbReference type="ARBA" id="ARBA00022722"/>
    </source>
</evidence>
<dbReference type="InterPro" id="IPR041679">
    <property type="entry name" value="DNA2/NAM7-like_C"/>
</dbReference>
<proteinExistence type="inferred from homology"/>
<dbReference type="GO" id="GO:0017108">
    <property type="term" value="F:5'-flap endonuclease activity"/>
    <property type="evidence" value="ECO:0007669"/>
    <property type="project" value="UniProtKB-UniRule"/>
</dbReference>
<dbReference type="Pfam" id="PF13086">
    <property type="entry name" value="AAA_11"/>
    <property type="match status" value="2"/>
</dbReference>
<dbReference type="EMBL" id="GDKF01005774">
    <property type="protein sequence ID" value="JAT72848.1"/>
    <property type="molecule type" value="Transcribed_RNA"/>
</dbReference>
<evidence type="ECO:0000256" key="12">
    <source>
        <dbReference type="ARBA" id="ARBA00023004"/>
    </source>
</evidence>
<evidence type="ECO:0000256" key="17">
    <source>
        <dbReference type="ARBA" id="ARBA00023268"/>
    </source>
</evidence>
<protein>
    <recommendedName>
        <fullName evidence="19">DNA replication ATP-dependent helicase/nuclease</fullName>
        <ecNumber evidence="19">3.1.-.-</ecNumber>
        <ecNumber evidence="19">3.6.4.12</ecNumber>
    </recommendedName>
</protein>
<dbReference type="Pfam" id="PF08696">
    <property type="entry name" value="Dna2"/>
    <property type="match status" value="1"/>
</dbReference>
<keyword evidence="19" id="KW-0158">Chromosome</keyword>
<feature type="region of interest" description="Disordered" evidence="20">
    <location>
        <begin position="106"/>
        <end position="217"/>
    </location>
</feature>
<dbReference type="InterPro" id="IPR041677">
    <property type="entry name" value="DNA2/NAM7_AAA_11"/>
</dbReference>
<evidence type="ECO:0000259" key="23">
    <source>
        <dbReference type="Pfam" id="PF13087"/>
    </source>
</evidence>
<evidence type="ECO:0000256" key="9">
    <source>
        <dbReference type="ARBA" id="ARBA00022801"/>
    </source>
</evidence>
<dbReference type="InterPro" id="IPR014808">
    <property type="entry name" value="DNA_replication_fac_Dna2_N"/>
</dbReference>
<gene>
    <name evidence="24" type="ORF">g.87721</name>
</gene>
<keyword evidence="5 19" id="KW-0540">Nuclease</keyword>
<dbReference type="GO" id="GO:0017116">
    <property type="term" value="F:single-stranded DNA helicase activity"/>
    <property type="evidence" value="ECO:0007669"/>
    <property type="project" value="UniProtKB-UniRule"/>
</dbReference>
<feature type="compositionally biased region" description="Polar residues" evidence="20">
    <location>
        <begin position="191"/>
        <end position="209"/>
    </location>
</feature>
<evidence type="ECO:0000313" key="24">
    <source>
        <dbReference type="EMBL" id="JAT72848.1"/>
    </source>
</evidence>
<feature type="region of interest" description="Disordered" evidence="20">
    <location>
        <begin position="332"/>
        <end position="374"/>
    </location>
</feature>
<feature type="compositionally biased region" description="Pro residues" evidence="20">
    <location>
        <begin position="58"/>
        <end position="69"/>
    </location>
</feature>
<evidence type="ECO:0000256" key="6">
    <source>
        <dbReference type="ARBA" id="ARBA00022723"/>
    </source>
</evidence>
<dbReference type="Gene3D" id="3.40.50.300">
    <property type="entry name" value="P-loop containing nucleotide triphosphate hydrolases"/>
    <property type="match status" value="3"/>
</dbReference>
<evidence type="ECO:0000256" key="20">
    <source>
        <dbReference type="SAM" id="MobiDB-lite"/>
    </source>
</evidence>
<feature type="region of interest" description="Disordered" evidence="20">
    <location>
        <begin position="386"/>
        <end position="414"/>
    </location>
</feature>
<evidence type="ECO:0000256" key="14">
    <source>
        <dbReference type="ARBA" id="ARBA00023125"/>
    </source>
</evidence>
<keyword evidence="8 19" id="KW-0227">DNA damage</keyword>
<feature type="compositionally biased region" description="Low complexity" evidence="20">
    <location>
        <begin position="393"/>
        <end position="410"/>
    </location>
</feature>
<dbReference type="CDD" id="cd18808">
    <property type="entry name" value="SF1_C_Upf1"/>
    <property type="match status" value="1"/>
</dbReference>
<name>A0A1D2A0Z2_AUXPR</name>
<keyword evidence="15 19" id="KW-0234">DNA repair</keyword>
<dbReference type="GO" id="GO:0005634">
    <property type="term" value="C:nucleus"/>
    <property type="evidence" value="ECO:0007669"/>
    <property type="project" value="UniProtKB-SubCell"/>
</dbReference>
<feature type="domain" description="DNA2/NAM7 helicase-like C-terminal" evidence="23">
    <location>
        <begin position="1215"/>
        <end position="1418"/>
    </location>
</feature>
<organism evidence="24">
    <name type="scientific">Auxenochlorella protothecoides</name>
    <name type="common">Green microalga</name>
    <name type="synonym">Chlorella protothecoides</name>
    <dbReference type="NCBI Taxonomy" id="3075"/>
    <lineage>
        <taxon>Eukaryota</taxon>
        <taxon>Viridiplantae</taxon>
        <taxon>Chlorophyta</taxon>
        <taxon>core chlorophytes</taxon>
        <taxon>Trebouxiophyceae</taxon>
        <taxon>Chlorellales</taxon>
        <taxon>Chlorellaceae</taxon>
        <taxon>Auxenochlorella</taxon>
    </lineage>
</organism>
<evidence type="ECO:0000256" key="8">
    <source>
        <dbReference type="ARBA" id="ARBA00022763"/>
    </source>
</evidence>
<comment type="cofactor">
    <cofactor evidence="1">
        <name>[4Fe-4S] cluster</name>
        <dbReference type="ChEBI" id="CHEBI:49883"/>
    </cofactor>
</comment>
<evidence type="ECO:0000256" key="7">
    <source>
        <dbReference type="ARBA" id="ARBA00022741"/>
    </source>
</evidence>
<evidence type="ECO:0000256" key="1">
    <source>
        <dbReference type="ARBA" id="ARBA00001966"/>
    </source>
</evidence>
<feature type="compositionally biased region" description="Polar residues" evidence="20">
    <location>
        <begin position="118"/>
        <end position="131"/>
    </location>
</feature>
<evidence type="ECO:0000256" key="19">
    <source>
        <dbReference type="RuleBase" id="RU367041"/>
    </source>
</evidence>
<evidence type="ECO:0000256" key="16">
    <source>
        <dbReference type="ARBA" id="ARBA00023242"/>
    </source>
</evidence>
<keyword evidence="12 19" id="KW-0408">Iron</keyword>
<feature type="compositionally biased region" description="Polar residues" evidence="20">
    <location>
        <begin position="32"/>
        <end position="42"/>
    </location>
</feature>
<evidence type="ECO:0000256" key="4">
    <source>
        <dbReference type="ARBA" id="ARBA00022705"/>
    </source>
</evidence>
<accession>A0A1D2A0Z2</accession>
<evidence type="ECO:0000259" key="22">
    <source>
        <dbReference type="Pfam" id="PF13086"/>
    </source>
</evidence>
<dbReference type="PANTHER" id="PTHR10887:SF433">
    <property type="entry name" value="DNA REPLICATION ATP-DEPENDENT HELICASE_NUCLEASE DNA2"/>
    <property type="match status" value="1"/>
</dbReference>
<keyword evidence="3 19" id="KW-0004">4Fe-4S</keyword>
<evidence type="ECO:0000256" key="11">
    <source>
        <dbReference type="ARBA" id="ARBA00022840"/>
    </source>
</evidence>
<keyword evidence="4 19" id="KW-0235">DNA replication</keyword>
<feature type="domain" description="DNA replication factor Dna2 N-terminal" evidence="21">
    <location>
        <begin position="449"/>
        <end position="657"/>
    </location>
</feature>
<dbReference type="PANTHER" id="PTHR10887">
    <property type="entry name" value="DNA2/NAM7 HELICASE FAMILY"/>
    <property type="match status" value="1"/>
</dbReference>
<dbReference type="GO" id="GO:0016887">
    <property type="term" value="F:ATP hydrolysis activity"/>
    <property type="evidence" value="ECO:0007669"/>
    <property type="project" value="RHEA"/>
</dbReference>
<dbReference type="GO" id="GO:0005694">
    <property type="term" value="C:chromosome"/>
    <property type="evidence" value="ECO:0007669"/>
    <property type="project" value="UniProtKB-SubCell"/>
</dbReference>
<dbReference type="EC" id="3.1.-.-" evidence="19"/>
<evidence type="ECO:0000256" key="3">
    <source>
        <dbReference type="ARBA" id="ARBA00022485"/>
    </source>
</evidence>
<dbReference type="GO" id="GO:0006281">
    <property type="term" value="P:DNA repair"/>
    <property type="evidence" value="ECO:0007669"/>
    <property type="project" value="UniProtKB-KW"/>
</dbReference>
<dbReference type="GO" id="GO:0033567">
    <property type="term" value="P:DNA replication, Okazaki fragment processing"/>
    <property type="evidence" value="ECO:0007669"/>
    <property type="project" value="UniProtKB-UniRule"/>
</dbReference>
<keyword evidence="17 19" id="KW-0511">Multifunctional enzyme</keyword>
<feature type="domain" description="DNA2/NAM7 helicase helicase" evidence="22">
    <location>
        <begin position="1037"/>
        <end position="1114"/>
    </location>
</feature>
<sequence length="1460" mass="153978">MGKKSLFMQQRDASRAARGAPDIARFFGGKSSIGTDVDNQITGPKDVMPAAEPAPVSAVPPPANQPHLPPASTITPKPHVPVSRTATGGASQEADLPQVIWHASPAGNSAAQAEEGTPSENRSPNLAMSHSSIKRRLIQASGRPTQALDPSRKSSQAGPAEETTPRRKVSLGQGSRTPAAQLRSLLGKRGQASTPQRRSGDTPSTQQCKSWDRSAQRDPAKRRVLLELLEQVESELTVDAPHPGALPAEVVGPVEDEAAGRATAQPVPFNARLDSQSETGGAFSEQNNDQLGLGITCHASPPARLVDEEEACGGDDKAAALELELLTQVERGNPSAPARHAECSAASPQHAAASGGPVPAPAQDVDWGEGEDDAEQLQALAALEERARRSVQGAASTSGGPSAAAGAGPAPRERPAVRVGAAWRDMRYTVLEVHGDLDERVLLLAAVDKEQKVWAHLRPPWSEAVYRVGDACNLMVARLDEFEGQLHALLDCNAGFLVLHPDVLLSGTRITTSHDCARRSVLEEWVGGTGTNDKAVKGTLQHLLIQGAFTDGLRTSAELRRLASKIVGENTESLLDAGMTAEEALEYLTAAIPPVLRWMTRYLRDAPAPGSLLSAGYDSTSQLECRRAMSVSGVVDIEEAVWAPKYGIKGMIDATVQLTLMTPGQPGAMVTQTNAGPSGGKEERVVAPLEIKTGKPHGSHRAQVLLYLLLLEERYGQRMDWGVLWLTGQADPTLIRRQHAELAALLAVRNRLAFHLVTPGALPPLAADKRVCRWCFQRDTCAVAHKTLDGGDALSFTDGEVEGSDPDGSLAAAFQGAAGHLDPAACAFLKHWDRLLHLEESGSVSRRPEVWNMTGQERESLGRCVGGLQLQGIDADAKEYRFGRPSLLGTSFSPGELLLLSLEGAHPAVARVHVVSVSPSSITVACDKLLRPGLLTSGQAAPGVVHGSGSGPGASWRLDRDDVSFSFVRQRGYLFDMMRAPAPRTSTGAASPAAEDPAARLRRLVVDLAPPRVGSAPGAPAKGTDEALAADAASAGLNAEQRAAVASVRAGAECTLVLGVPGSGKTSAIVGMVRAMVAGGHSVLVSSYTNSAVDNILLKLADLGTPLLRLGRASGVHMGIRAFLPGGERYPDTSVAGLHRLAAEVPVVGVTCLGVAHPLLRHRVFDLCILDEAGQLTLPSSLGPLLKARRFALVGDNNQLPPLVASKAAQEAGLGVSLFERLATAHPQAVISLAAQYRMAAPIMALSNSLIYGGSLRCGDQRTACSSLGLERRASLASQPRWIREAWDPDRHVVFLDTSAAGLRESAAGDALSNEGEVRMVVALARAGVAAGLAQASLGVISPYRRQVAALQGALGLAALPAVEALTVDRCQGRDKPAILISFVRSNEARQAGTLLRDWRRMNVALTRARSKLVLIGDLQTLCEMELFQRLRGLVQELGGLVTLESGWETPHPPHAGVAA</sequence>
<keyword evidence="7 19" id="KW-0547">Nucleotide-binding</keyword>
<dbReference type="InterPro" id="IPR047187">
    <property type="entry name" value="SF1_C_Upf1"/>
</dbReference>
<dbReference type="InterPro" id="IPR027417">
    <property type="entry name" value="P-loop_NTPase"/>
</dbReference>
<feature type="domain" description="DNA2/NAM7 helicase helicase" evidence="22">
    <location>
        <begin position="1143"/>
        <end position="1207"/>
    </location>
</feature>
<dbReference type="CDD" id="cd18041">
    <property type="entry name" value="DEXXQc_DNA2"/>
    <property type="match status" value="1"/>
</dbReference>
<keyword evidence="11 19" id="KW-0067">ATP-binding</keyword>
<feature type="region of interest" description="Disordered" evidence="20">
    <location>
        <begin position="1"/>
        <end position="77"/>
    </location>
</feature>
<dbReference type="GO" id="GO:0051539">
    <property type="term" value="F:4 iron, 4 sulfur cluster binding"/>
    <property type="evidence" value="ECO:0007669"/>
    <property type="project" value="UniProtKB-UniRule"/>
</dbReference>
<evidence type="ECO:0000256" key="2">
    <source>
        <dbReference type="ARBA" id="ARBA00007913"/>
    </source>
</evidence>
<evidence type="ECO:0000256" key="10">
    <source>
        <dbReference type="ARBA" id="ARBA00022806"/>
    </source>
</evidence>
<keyword evidence="13 19" id="KW-0411">Iron-sulfur</keyword>
<dbReference type="GO" id="GO:0046872">
    <property type="term" value="F:metal ion binding"/>
    <property type="evidence" value="ECO:0007669"/>
    <property type="project" value="UniProtKB-UniRule"/>
</dbReference>
<comment type="catalytic activity">
    <reaction evidence="18 19">
        <text>ATP + H2O = ADP + phosphate + H(+)</text>
        <dbReference type="Rhea" id="RHEA:13065"/>
        <dbReference type="ChEBI" id="CHEBI:15377"/>
        <dbReference type="ChEBI" id="CHEBI:15378"/>
        <dbReference type="ChEBI" id="CHEBI:30616"/>
        <dbReference type="ChEBI" id="CHEBI:43474"/>
        <dbReference type="ChEBI" id="CHEBI:456216"/>
        <dbReference type="EC" id="3.6.4.12"/>
    </reaction>
</comment>
<evidence type="ECO:0000256" key="18">
    <source>
        <dbReference type="ARBA" id="ARBA00047995"/>
    </source>
</evidence>
<dbReference type="InterPro" id="IPR026851">
    <property type="entry name" value="Dna2/JHS1_DEXXQ-box"/>
</dbReference>
<evidence type="ECO:0000259" key="21">
    <source>
        <dbReference type="Pfam" id="PF08696"/>
    </source>
</evidence>
<comment type="similarity">
    <text evidence="2 19">Belongs to the DNA2/NAM7 helicase family.</text>
</comment>
<dbReference type="GO" id="GO:0005524">
    <property type="term" value="F:ATP binding"/>
    <property type="evidence" value="ECO:0007669"/>
    <property type="project" value="UniProtKB-UniRule"/>
</dbReference>
<keyword evidence="6 19" id="KW-0479">Metal-binding</keyword>
<dbReference type="EC" id="3.6.4.12" evidence="19"/>
<dbReference type="SUPFAM" id="SSF52540">
    <property type="entry name" value="P-loop containing nucleoside triphosphate hydrolases"/>
    <property type="match status" value="1"/>
</dbReference>
<comment type="function">
    <text evidence="19">Key enzyme involved in DNA replication and DNA repair. Involved in Okazaki fragments processing by cleaving long flaps that escape FEN1: flaps that are longer than 27 nucleotides are coated by replication protein A complex (RPA), leading to recruit DNA2 which cleaves the flap until it is too short to bind RPA and becomes a substrate for FEN1. Also involved in 5'-end resection of DNA during double-strand break (DSB) repair by mediating the cleavage of 5'-ssDNA.</text>
</comment>
<keyword evidence="14 19" id="KW-0238">DNA-binding</keyword>
<evidence type="ECO:0000256" key="13">
    <source>
        <dbReference type="ARBA" id="ARBA00023014"/>
    </source>
</evidence>
<dbReference type="GO" id="GO:0071932">
    <property type="term" value="P:replication fork reversal"/>
    <property type="evidence" value="ECO:0007669"/>
    <property type="project" value="TreeGrafter"/>
</dbReference>
<evidence type="ECO:0000256" key="15">
    <source>
        <dbReference type="ARBA" id="ARBA00023204"/>
    </source>
</evidence>